<dbReference type="SUPFAM" id="SSF53850">
    <property type="entry name" value="Periplasmic binding protein-like II"/>
    <property type="match status" value="1"/>
</dbReference>
<accession>A0AAW6AZ13</accession>
<evidence type="ECO:0000313" key="8">
    <source>
        <dbReference type="EMBL" id="MDB2001811.1"/>
    </source>
</evidence>
<dbReference type="GO" id="GO:0003677">
    <property type="term" value="F:DNA binding"/>
    <property type="evidence" value="ECO:0007669"/>
    <property type="project" value="UniProtKB-KW"/>
</dbReference>
<evidence type="ECO:0000313" key="7">
    <source>
        <dbReference type="EMBL" id="MCK0088874.1"/>
    </source>
</evidence>
<dbReference type="Proteomes" id="UP001203136">
    <property type="component" value="Unassembled WGS sequence"/>
</dbReference>
<dbReference type="GeneID" id="57968148"/>
<evidence type="ECO:0000256" key="1">
    <source>
        <dbReference type="ARBA" id="ARBA00009437"/>
    </source>
</evidence>
<dbReference type="SUPFAM" id="SSF46785">
    <property type="entry name" value="Winged helix' DNA-binding domain"/>
    <property type="match status" value="1"/>
</dbReference>
<evidence type="ECO:0000256" key="2">
    <source>
        <dbReference type="ARBA" id="ARBA00023015"/>
    </source>
</evidence>
<dbReference type="Gene3D" id="1.10.10.10">
    <property type="entry name" value="Winged helix-like DNA-binding domain superfamily/Winged helix DNA-binding domain"/>
    <property type="match status" value="1"/>
</dbReference>
<gene>
    <name evidence="7" type="ORF">K5I21_24020</name>
    <name evidence="8" type="ORF">PM006_16555</name>
</gene>
<evidence type="ECO:0000313" key="9">
    <source>
        <dbReference type="Proteomes" id="UP001300871"/>
    </source>
</evidence>
<feature type="domain" description="HTH lysR-type" evidence="6">
    <location>
        <begin position="1"/>
        <end position="57"/>
    </location>
</feature>
<evidence type="ECO:0000259" key="6">
    <source>
        <dbReference type="PROSITE" id="PS50931"/>
    </source>
</evidence>
<dbReference type="CDD" id="cd05466">
    <property type="entry name" value="PBP2_LTTR_substrate"/>
    <property type="match status" value="1"/>
</dbReference>
<reference evidence="8" key="2">
    <citation type="submission" date="2023-01" db="EMBL/GenBank/DDBJ databases">
        <title>Human gut microbiome strain richness.</title>
        <authorList>
            <person name="Chen-Liaw A."/>
        </authorList>
    </citation>
    <scope>NUCLEOTIDE SEQUENCE</scope>
    <source>
        <strain evidence="8">B1_m1001713B170214d0_201011</strain>
    </source>
</reference>
<dbReference type="GO" id="GO:0003700">
    <property type="term" value="F:DNA-binding transcription factor activity"/>
    <property type="evidence" value="ECO:0007669"/>
    <property type="project" value="InterPro"/>
</dbReference>
<evidence type="ECO:0000256" key="5">
    <source>
        <dbReference type="SAM" id="MobiDB-lite"/>
    </source>
</evidence>
<keyword evidence="4" id="KW-0804">Transcription</keyword>
<sequence>MFDGKEYVYAVYEEKSFSKAAQKLYITQPALSTAIKKVEKKIGSPIFDRSTSPIGLTPSGEVYIDAIEKLFALEQNTINQLNNLNGLLTGKLSIGGTIFFTSFILPGILGEFSRKYPQIKIELIEGTTSQLTDKLMGEELDLIIDNSELDDKNYEKYYYNTERIILAVPKEFEINKELKEYQLTSADIRNRLHRDDDFPALPLPLLKNTPFIFVKEENSIYKRGVKMCSRQNYTPNITLKPDQVVSAFNMAGKGIGATFIPDALVESLSYEVPLCYYKMEESLAVRQVYFYKKRNKYLTKTMEEFIRVAVGDEGFQKVREAREKENQEKKSQEKRYGAKNTGSL</sequence>
<feature type="compositionally biased region" description="Basic and acidic residues" evidence="5">
    <location>
        <begin position="320"/>
        <end position="336"/>
    </location>
</feature>
<keyword evidence="3" id="KW-0238">DNA-binding</keyword>
<dbReference type="InterPro" id="IPR000847">
    <property type="entry name" value="LysR_HTH_N"/>
</dbReference>
<dbReference type="InterPro" id="IPR036388">
    <property type="entry name" value="WH-like_DNA-bd_sf"/>
</dbReference>
<keyword evidence="2" id="KW-0805">Transcription regulation</keyword>
<dbReference type="EMBL" id="JAINVB010000002">
    <property type="protein sequence ID" value="MCK0088874.1"/>
    <property type="molecule type" value="Genomic_DNA"/>
</dbReference>
<dbReference type="Gene3D" id="3.40.190.290">
    <property type="match status" value="1"/>
</dbReference>
<dbReference type="Proteomes" id="UP001300871">
    <property type="component" value="Unassembled WGS sequence"/>
</dbReference>
<dbReference type="PANTHER" id="PTHR30126">
    <property type="entry name" value="HTH-TYPE TRANSCRIPTIONAL REGULATOR"/>
    <property type="match status" value="1"/>
</dbReference>
<evidence type="ECO:0000256" key="3">
    <source>
        <dbReference type="ARBA" id="ARBA00023125"/>
    </source>
</evidence>
<dbReference type="RefSeq" id="WP_003498017.1">
    <property type="nucleotide sequence ID" value="NZ_BAABZD010000030.1"/>
</dbReference>
<dbReference type="EMBL" id="JAQLGM010000048">
    <property type="protein sequence ID" value="MDB2001811.1"/>
    <property type="molecule type" value="Genomic_DNA"/>
</dbReference>
<comment type="caution">
    <text evidence="8">The sequence shown here is derived from an EMBL/GenBank/DDBJ whole genome shotgun (WGS) entry which is preliminary data.</text>
</comment>
<organism evidence="8 9">
    <name type="scientific">Clostridium symbiosum</name>
    <name type="common">Bacteroides symbiosus</name>
    <dbReference type="NCBI Taxonomy" id="1512"/>
    <lineage>
        <taxon>Bacteria</taxon>
        <taxon>Bacillati</taxon>
        <taxon>Bacillota</taxon>
        <taxon>Clostridia</taxon>
        <taxon>Lachnospirales</taxon>
        <taxon>Lachnospiraceae</taxon>
        <taxon>Otoolea</taxon>
    </lineage>
</organism>
<dbReference type="InterPro" id="IPR005119">
    <property type="entry name" value="LysR_subst-bd"/>
</dbReference>
<protein>
    <submittedName>
        <fullName evidence="8">LysR family transcriptional regulator</fullName>
    </submittedName>
</protein>
<comment type="similarity">
    <text evidence="1">Belongs to the LysR transcriptional regulatory family.</text>
</comment>
<name>A0AAW6AZ13_CLOSY</name>
<dbReference type="PANTHER" id="PTHR30126:SF96">
    <property type="entry name" value="TRANSCRIPTIONAL REGULATORY PROTEIN, LYSR FAMILY"/>
    <property type="match status" value="1"/>
</dbReference>
<evidence type="ECO:0000256" key="4">
    <source>
        <dbReference type="ARBA" id="ARBA00023163"/>
    </source>
</evidence>
<dbReference type="PRINTS" id="PR00039">
    <property type="entry name" value="HTHLYSR"/>
</dbReference>
<dbReference type="Pfam" id="PF03466">
    <property type="entry name" value="LysR_substrate"/>
    <property type="match status" value="1"/>
</dbReference>
<dbReference type="Pfam" id="PF00126">
    <property type="entry name" value="HTH_1"/>
    <property type="match status" value="1"/>
</dbReference>
<reference evidence="7" key="1">
    <citation type="journal article" date="2022" name="Cell Host Microbe">
        <title>Colonization of the live biotherapeutic product VE303 and modulation of the microbiota and metabolites in healthy volunteers.</title>
        <authorList>
            <person name="Dsouza M."/>
            <person name="Menon R."/>
            <person name="Crossette E."/>
            <person name="Bhattarai S.K."/>
            <person name="Schneider J."/>
            <person name="Kim Y.G."/>
            <person name="Reddy S."/>
            <person name="Caballero S."/>
            <person name="Felix C."/>
            <person name="Cornacchione L."/>
            <person name="Hendrickson J."/>
            <person name="Watson A.R."/>
            <person name="Minot S.S."/>
            <person name="Greenfield N."/>
            <person name="Schopf L."/>
            <person name="Szabady R."/>
            <person name="Patarroyo J."/>
            <person name="Smith W."/>
            <person name="Harrison P."/>
            <person name="Kuijper E.J."/>
            <person name="Kelly C.P."/>
            <person name="Olle B."/>
            <person name="Bobilev D."/>
            <person name="Silber J.L."/>
            <person name="Bucci V."/>
            <person name="Roberts B."/>
            <person name="Faith J."/>
            <person name="Norman J.M."/>
        </authorList>
    </citation>
    <scope>NUCLEOTIDE SEQUENCE</scope>
    <source>
        <strain evidence="7">VE303-04</strain>
    </source>
</reference>
<proteinExistence type="inferred from homology"/>
<feature type="region of interest" description="Disordered" evidence="5">
    <location>
        <begin position="320"/>
        <end position="344"/>
    </location>
</feature>
<dbReference type="InterPro" id="IPR036390">
    <property type="entry name" value="WH_DNA-bd_sf"/>
</dbReference>
<dbReference type="AlphaFoldDB" id="A0AAW6AZ13"/>
<dbReference type="PROSITE" id="PS50931">
    <property type="entry name" value="HTH_LYSR"/>
    <property type="match status" value="1"/>
</dbReference>